<dbReference type="AlphaFoldDB" id="A0A8C6KES9"/>
<name>A0A8C6KES9_NOTFU</name>
<reference evidence="1" key="2">
    <citation type="submission" date="2025-08" db="UniProtKB">
        <authorList>
            <consortium name="Ensembl"/>
        </authorList>
    </citation>
    <scope>IDENTIFICATION</scope>
</reference>
<evidence type="ECO:0000313" key="2">
    <source>
        <dbReference type="Proteomes" id="UP000694548"/>
    </source>
</evidence>
<sequence>MTMNWLEYCPPDCPKPLNIPFISPSTLPDSKLTLGKPAAQQIFSNKTHKPESTPVSSKLGLCRGSFGLKNVLMFIFTHAFQAETVEEAGC</sequence>
<organism evidence="1 2">
    <name type="scientific">Nothobranchius furzeri</name>
    <name type="common">Turquoise killifish</name>
    <dbReference type="NCBI Taxonomy" id="105023"/>
    <lineage>
        <taxon>Eukaryota</taxon>
        <taxon>Metazoa</taxon>
        <taxon>Chordata</taxon>
        <taxon>Craniata</taxon>
        <taxon>Vertebrata</taxon>
        <taxon>Euteleostomi</taxon>
        <taxon>Actinopterygii</taxon>
        <taxon>Neopterygii</taxon>
        <taxon>Teleostei</taxon>
        <taxon>Neoteleostei</taxon>
        <taxon>Acanthomorphata</taxon>
        <taxon>Ovalentaria</taxon>
        <taxon>Atherinomorphae</taxon>
        <taxon>Cyprinodontiformes</taxon>
        <taxon>Nothobranchiidae</taxon>
        <taxon>Nothobranchius</taxon>
    </lineage>
</organism>
<protein>
    <submittedName>
        <fullName evidence="1">Uncharacterized protein</fullName>
    </submittedName>
</protein>
<reference evidence="1" key="1">
    <citation type="submission" date="2014-08" db="EMBL/GenBank/DDBJ databases">
        <authorList>
            <person name="Senf B."/>
            <person name="Petzold A."/>
            <person name="Downie B.R."/>
            <person name="Koch P."/>
            <person name="Platzer M."/>
        </authorList>
    </citation>
    <scope>NUCLEOTIDE SEQUENCE [LARGE SCALE GENOMIC DNA]</scope>
    <source>
        <strain evidence="1">GRZ</strain>
    </source>
</reference>
<accession>A0A8C6KES9</accession>
<dbReference type="GeneTree" id="ENSGT01010000228802"/>
<keyword evidence="2" id="KW-1185">Reference proteome</keyword>
<proteinExistence type="predicted"/>
<dbReference type="Ensembl" id="ENSNFUT00015001609.1">
    <property type="protein sequence ID" value="ENSNFUP00015001490.1"/>
    <property type="gene ID" value="ENSNFUG00015000857.1"/>
</dbReference>
<dbReference type="Proteomes" id="UP000694548">
    <property type="component" value="Chromosome sgr04"/>
</dbReference>
<evidence type="ECO:0000313" key="1">
    <source>
        <dbReference type="Ensembl" id="ENSNFUP00015001490.1"/>
    </source>
</evidence>
<reference evidence="1" key="3">
    <citation type="submission" date="2025-09" db="UniProtKB">
        <authorList>
            <consortium name="Ensembl"/>
        </authorList>
    </citation>
    <scope>IDENTIFICATION</scope>
</reference>